<evidence type="ECO:0000313" key="3">
    <source>
        <dbReference type="Proteomes" id="UP001176891"/>
    </source>
</evidence>
<dbReference type="RefSeq" id="WP_303282036.1">
    <property type="nucleotide sequence ID" value="NZ_BAABCZ010000010.1"/>
</dbReference>
<keyword evidence="1" id="KW-0732">Signal</keyword>
<gene>
    <name evidence="2" type="ORF">Q4Q39_08715</name>
</gene>
<comment type="caution">
    <text evidence="2">The sequence shown here is derived from an EMBL/GenBank/DDBJ whole genome shotgun (WGS) entry which is preliminary data.</text>
</comment>
<evidence type="ECO:0000313" key="2">
    <source>
        <dbReference type="EMBL" id="MDO5987475.1"/>
    </source>
</evidence>
<dbReference type="Proteomes" id="UP001176891">
    <property type="component" value="Unassembled WGS sequence"/>
</dbReference>
<name>A0ABT8X1M6_9FLAO</name>
<organism evidence="2 3">
    <name type="scientific">Flavivirga amylovorans</name>
    <dbReference type="NCBI Taxonomy" id="870486"/>
    <lineage>
        <taxon>Bacteria</taxon>
        <taxon>Pseudomonadati</taxon>
        <taxon>Bacteroidota</taxon>
        <taxon>Flavobacteriia</taxon>
        <taxon>Flavobacteriales</taxon>
        <taxon>Flavobacteriaceae</taxon>
        <taxon>Flavivirga</taxon>
    </lineage>
</organism>
<accession>A0ABT8X1M6</accession>
<protein>
    <submittedName>
        <fullName evidence="2">Gliding motility-associated C-terminal domain-containing protein</fullName>
    </submittedName>
</protein>
<dbReference type="Pfam" id="PF13585">
    <property type="entry name" value="CHU_C"/>
    <property type="match status" value="1"/>
</dbReference>
<feature type="chain" id="PRO_5046194620" evidence="1">
    <location>
        <begin position="25"/>
        <end position="417"/>
    </location>
</feature>
<reference evidence="2" key="1">
    <citation type="submission" date="2023-07" db="EMBL/GenBank/DDBJ databases">
        <title>Two novel species in the genus Flavivirga.</title>
        <authorList>
            <person name="Kwon K."/>
        </authorList>
    </citation>
    <scope>NUCLEOTIDE SEQUENCE</scope>
    <source>
        <strain evidence="2">KACC 14157</strain>
    </source>
</reference>
<dbReference type="EMBL" id="JAUOEM010000003">
    <property type="protein sequence ID" value="MDO5987475.1"/>
    <property type="molecule type" value="Genomic_DNA"/>
</dbReference>
<sequence>MNIKAQIKRLPILVMLLLILQTQAQTTNTGEMVILPNTQVSLVNNFNNTTSGNMLNDGELFVYANFNNDGAVDFINEGLTSFQGTSTQQITGANESFFYNAIFSNTSAIAPFQLSGKITIDNESEFDEGVIDNANFGGSFTFLNDADHVSASDNSHVDGEVVKVGDTSFEFPVGNGGFYNPVNMNAPDLATDTYTAQYFLEDSNTTATPHNLAAGIIEQIDNTEHWVVNRTSGSSDVLITLRWDADTSPAFINDADPEAIHIVRWDDAQGFWVNEGGIPDAANQTITTIAPVTGYGIFTLGTVKTDLVLPDDLVIYTAVSPNSNDKNDFFFIDGIDRYPNNTVKIFNRWGVEVFKTSGYNETDNVFKGFSDGRITVSNSKLLPTGTYYYILEYEFPGNATVAAQRVKKAGFLYITTN</sequence>
<proteinExistence type="predicted"/>
<keyword evidence="3" id="KW-1185">Reference proteome</keyword>
<evidence type="ECO:0000256" key="1">
    <source>
        <dbReference type="SAM" id="SignalP"/>
    </source>
</evidence>
<feature type="signal peptide" evidence="1">
    <location>
        <begin position="1"/>
        <end position="24"/>
    </location>
</feature>